<dbReference type="EMBL" id="JBIEKR010000006">
    <property type="protein sequence ID" value="MFG6273085.1"/>
    <property type="molecule type" value="Genomic_DNA"/>
</dbReference>
<reference evidence="1 2" key="1">
    <citation type="submission" date="2024-10" db="EMBL/GenBank/DDBJ databases">
        <authorList>
            <person name="Sang B.-I."/>
            <person name="Prabhaharan D."/>
        </authorList>
    </citation>
    <scope>NUCLEOTIDE SEQUENCE [LARGE SCALE GENOMIC DNA]</scope>
    <source>
        <strain evidence="1 2">MH</strain>
    </source>
</reference>
<proteinExistence type="predicted"/>
<keyword evidence="2" id="KW-1185">Reference proteome</keyword>
<protein>
    <submittedName>
        <fullName evidence="1">Uncharacterized protein</fullName>
    </submittedName>
</protein>
<comment type="caution">
    <text evidence="1">The sequence shown here is derived from an EMBL/GenBank/DDBJ whole genome shotgun (WGS) entry which is preliminary data.</text>
</comment>
<dbReference type="Pfam" id="PF26151">
    <property type="entry name" value="AcrIF11_ADP_ribosyl"/>
    <property type="match status" value="1"/>
</dbReference>
<dbReference type="InterPro" id="IPR058829">
    <property type="entry name" value="AcrIF11-like"/>
</dbReference>
<dbReference type="RefSeq" id="WP_113856114.1">
    <property type="nucleotide sequence ID" value="NZ_CP011940.1"/>
</dbReference>
<evidence type="ECO:0000313" key="2">
    <source>
        <dbReference type="Proteomes" id="UP001605989"/>
    </source>
</evidence>
<organism evidence="1 2">
    <name type="scientific">Megasphaera hexanoica</name>
    <dbReference type="NCBI Taxonomy" id="1675036"/>
    <lineage>
        <taxon>Bacteria</taxon>
        <taxon>Bacillati</taxon>
        <taxon>Bacillota</taxon>
        <taxon>Negativicutes</taxon>
        <taxon>Veillonellales</taxon>
        <taxon>Veillonellaceae</taxon>
        <taxon>Megasphaera</taxon>
    </lineage>
</organism>
<dbReference type="CDD" id="cd22580">
    <property type="entry name" value="AcrIF11"/>
    <property type="match status" value="1"/>
</dbReference>
<name>A0ABW7DSU5_9FIRM</name>
<accession>A0ABW7DSU5</accession>
<evidence type="ECO:0000313" key="1">
    <source>
        <dbReference type="EMBL" id="MFG6273085.1"/>
    </source>
</evidence>
<gene>
    <name evidence="1" type="ORF">ACGTZG_07770</name>
</gene>
<sequence length="154" mass="17500">MKLYHGSYDKLSMTVRAGNMFNGMFFSDEKESAFGPGAEPRYYYSVDISDDKIADVNELAYEDSSVGAARELWGDDADVMLDIVCDEIVPWEADEEQREVINRLFPGLEEWEMSYELQRQASLLAEKMGYKAVSLHDEHGTSYIVCPGAIMKEE</sequence>
<dbReference type="Proteomes" id="UP001605989">
    <property type="component" value="Unassembled WGS sequence"/>
</dbReference>